<organism evidence="2 3">
    <name type="scientific">Paenibacillus herberti</name>
    <dbReference type="NCBI Taxonomy" id="1619309"/>
    <lineage>
        <taxon>Bacteria</taxon>
        <taxon>Bacillati</taxon>
        <taxon>Bacillota</taxon>
        <taxon>Bacilli</taxon>
        <taxon>Bacillales</taxon>
        <taxon>Paenibacillaceae</taxon>
        <taxon>Paenibacillus</taxon>
    </lineage>
</organism>
<keyword evidence="3" id="KW-1185">Reference proteome</keyword>
<protein>
    <recommendedName>
        <fullName evidence="1">Beta-lactamase-related domain-containing protein</fullName>
    </recommendedName>
</protein>
<comment type="caution">
    <text evidence="2">The sequence shown here is derived from an EMBL/GenBank/DDBJ whole genome shotgun (WGS) entry which is preliminary data.</text>
</comment>
<dbReference type="EMBL" id="NMUQ01000001">
    <property type="protein sequence ID" value="OXM17092.1"/>
    <property type="molecule type" value="Genomic_DNA"/>
</dbReference>
<evidence type="ECO:0000313" key="2">
    <source>
        <dbReference type="EMBL" id="OXM17092.1"/>
    </source>
</evidence>
<dbReference type="InterPro" id="IPR050491">
    <property type="entry name" value="AmpC-like"/>
</dbReference>
<proteinExistence type="predicted"/>
<dbReference type="Gene3D" id="3.40.710.10">
    <property type="entry name" value="DD-peptidase/beta-lactamase superfamily"/>
    <property type="match status" value="1"/>
</dbReference>
<dbReference type="InterPro" id="IPR001466">
    <property type="entry name" value="Beta-lactam-related"/>
</dbReference>
<dbReference type="PANTHER" id="PTHR46825:SF15">
    <property type="entry name" value="BETA-LACTAMASE-RELATED DOMAIN-CONTAINING PROTEIN"/>
    <property type="match status" value="1"/>
</dbReference>
<dbReference type="Proteomes" id="UP000215145">
    <property type="component" value="Unassembled WGS sequence"/>
</dbReference>
<evidence type="ECO:0000313" key="3">
    <source>
        <dbReference type="Proteomes" id="UP000215145"/>
    </source>
</evidence>
<dbReference type="Pfam" id="PF00144">
    <property type="entry name" value="Beta-lactamase"/>
    <property type="match status" value="1"/>
</dbReference>
<dbReference type="RefSeq" id="WP_089524169.1">
    <property type="nucleotide sequence ID" value="NZ_NMUQ01000001.1"/>
</dbReference>
<reference evidence="2 3" key="1">
    <citation type="submission" date="2017-07" db="EMBL/GenBank/DDBJ databases">
        <title>Paenibacillus herberti R33 genome sequencing and assembly.</title>
        <authorList>
            <person name="Su W."/>
        </authorList>
    </citation>
    <scope>NUCLEOTIDE SEQUENCE [LARGE SCALE GENOMIC DNA]</scope>
    <source>
        <strain evidence="2 3">R33</strain>
    </source>
</reference>
<dbReference type="OrthoDB" id="9803467at2"/>
<dbReference type="SUPFAM" id="SSF56601">
    <property type="entry name" value="beta-lactamase/transpeptidase-like"/>
    <property type="match status" value="1"/>
</dbReference>
<gene>
    <name evidence="2" type="ORF">CGZ75_10840</name>
</gene>
<evidence type="ECO:0000259" key="1">
    <source>
        <dbReference type="Pfam" id="PF00144"/>
    </source>
</evidence>
<dbReference type="PANTHER" id="PTHR46825">
    <property type="entry name" value="D-ALANYL-D-ALANINE-CARBOXYPEPTIDASE/ENDOPEPTIDASE AMPH"/>
    <property type="match status" value="1"/>
</dbReference>
<dbReference type="InterPro" id="IPR012338">
    <property type="entry name" value="Beta-lactam/transpept-like"/>
</dbReference>
<dbReference type="AlphaFoldDB" id="A0A229P4C0"/>
<accession>A0A229P4C0</accession>
<name>A0A229P4C0_9BACL</name>
<feature type="domain" description="Beta-lactamase-related" evidence="1">
    <location>
        <begin position="21"/>
        <end position="357"/>
    </location>
</feature>
<sequence length="373" mass="41678">MVTSLETQLDQVICIQDFPVGGAVVVVKDNQVLYGKGFGKSRLGVNERAFTTDTIVSIQSISKSFTAAALLQLVEKGLLELDTPLVKYLPYFQTTDKLLSNSITVKQLLSHTAGFSGDLGIGNLICPNASDFNVFESLKAHYGITDSILQSINKREDVTKYFTSIALSHPPGSNWSYCTDAYIIAADLFEKVSGLQWDEYMDDVFFKRLKLNRTTLHVEKVQQDEDSAQYYSETDNTLHNIIKRNSNMDVFETPFPVNLLGAPLGFIYSTANNLGRYLSSYMSEHPFMSQTIIDRMYDPVWQFDNESGYALGWGTRRVESHTFIEHGGGFPGVSAYVCMAPSERIGVVVVSNHDKTPTQKICYKVIDTILQKS</sequence>